<dbReference type="EMBL" id="MKFT01000062">
    <property type="protein sequence ID" value="OHY88753.1"/>
    <property type="molecule type" value="Genomic_DNA"/>
</dbReference>
<accession>A0ABX3D254</accession>
<gene>
    <name evidence="1" type="ORF">BI375_11970</name>
</gene>
<evidence type="ECO:0000313" key="2">
    <source>
        <dbReference type="Proteomes" id="UP000180133"/>
    </source>
</evidence>
<organism evidence="1 2">
    <name type="scientific">Vibrio rotiferianus</name>
    <dbReference type="NCBI Taxonomy" id="190895"/>
    <lineage>
        <taxon>Bacteria</taxon>
        <taxon>Pseudomonadati</taxon>
        <taxon>Pseudomonadota</taxon>
        <taxon>Gammaproteobacteria</taxon>
        <taxon>Vibrionales</taxon>
        <taxon>Vibrionaceae</taxon>
        <taxon>Vibrio</taxon>
    </lineage>
</organism>
<evidence type="ECO:0000313" key="1">
    <source>
        <dbReference type="EMBL" id="OHY88753.1"/>
    </source>
</evidence>
<keyword evidence="2" id="KW-1185">Reference proteome</keyword>
<protein>
    <submittedName>
        <fullName evidence="1">Uncharacterized protein</fullName>
    </submittedName>
</protein>
<proteinExistence type="predicted"/>
<dbReference type="Proteomes" id="UP000180133">
    <property type="component" value="Unassembled WGS sequence"/>
</dbReference>
<comment type="caution">
    <text evidence="1">The sequence shown here is derived from an EMBL/GenBank/DDBJ whole genome shotgun (WGS) entry which is preliminary data.</text>
</comment>
<sequence length="59" mass="6711">MLGNWLSLITKQIRSSLNWLKVYQSKPIQIRDQIQISVNVSTKIKSQLETNIIGTIGVN</sequence>
<reference evidence="1 2" key="1">
    <citation type="submission" date="2016-09" db="EMBL/GenBank/DDBJ databases">
        <title>Isolation, identification and antibiotic sensitivity analysis of bacterial pathogen from juvenile Hippocampus erectus with tail-rotted disease.</title>
        <authorList>
            <person name="Yang Q."/>
        </authorList>
    </citation>
    <scope>NUCLEOTIDE SEQUENCE [LARGE SCALE GENOMIC DNA]</scope>
    <source>
        <strain evidence="1 2">HM-10</strain>
    </source>
</reference>
<name>A0ABX3D254_9VIBR</name>